<organism evidence="1 2">
    <name type="scientific">Lophiotrema nucula</name>
    <dbReference type="NCBI Taxonomy" id="690887"/>
    <lineage>
        <taxon>Eukaryota</taxon>
        <taxon>Fungi</taxon>
        <taxon>Dikarya</taxon>
        <taxon>Ascomycota</taxon>
        <taxon>Pezizomycotina</taxon>
        <taxon>Dothideomycetes</taxon>
        <taxon>Pleosporomycetidae</taxon>
        <taxon>Pleosporales</taxon>
        <taxon>Lophiotremataceae</taxon>
        <taxon>Lophiotrema</taxon>
    </lineage>
</organism>
<reference evidence="1" key="1">
    <citation type="journal article" date="2020" name="Stud. Mycol.">
        <title>101 Dothideomycetes genomes: a test case for predicting lifestyles and emergence of pathogens.</title>
        <authorList>
            <person name="Haridas S."/>
            <person name="Albert R."/>
            <person name="Binder M."/>
            <person name="Bloem J."/>
            <person name="Labutti K."/>
            <person name="Salamov A."/>
            <person name="Andreopoulos B."/>
            <person name="Baker S."/>
            <person name="Barry K."/>
            <person name="Bills G."/>
            <person name="Bluhm B."/>
            <person name="Cannon C."/>
            <person name="Castanera R."/>
            <person name="Culley D."/>
            <person name="Daum C."/>
            <person name="Ezra D."/>
            <person name="Gonzalez J."/>
            <person name="Henrissat B."/>
            <person name="Kuo A."/>
            <person name="Liang C."/>
            <person name="Lipzen A."/>
            <person name="Lutzoni F."/>
            <person name="Magnuson J."/>
            <person name="Mondo S."/>
            <person name="Nolan M."/>
            <person name="Ohm R."/>
            <person name="Pangilinan J."/>
            <person name="Park H.-J."/>
            <person name="Ramirez L."/>
            <person name="Alfaro M."/>
            <person name="Sun H."/>
            <person name="Tritt A."/>
            <person name="Yoshinaga Y."/>
            <person name="Zwiers L.-H."/>
            <person name="Turgeon B."/>
            <person name="Goodwin S."/>
            <person name="Spatafora J."/>
            <person name="Crous P."/>
            <person name="Grigoriev I."/>
        </authorList>
    </citation>
    <scope>NUCLEOTIDE SEQUENCE</scope>
    <source>
        <strain evidence="1">CBS 627.86</strain>
    </source>
</reference>
<dbReference type="AlphaFoldDB" id="A0A6A5ZUW5"/>
<evidence type="ECO:0000313" key="1">
    <source>
        <dbReference type="EMBL" id="KAF2122875.1"/>
    </source>
</evidence>
<accession>A0A6A5ZUW5</accession>
<protein>
    <submittedName>
        <fullName evidence="1">Uncharacterized protein</fullName>
    </submittedName>
</protein>
<proteinExistence type="predicted"/>
<evidence type="ECO:0000313" key="2">
    <source>
        <dbReference type="Proteomes" id="UP000799770"/>
    </source>
</evidence>
<gene>
    <name evidence="1" type="ORF">BDV96DRAFT_593357</name>
</gene>
<keyword evidence="2" id="KW-1185">Reference proteome</keyword>
<dbReference type="EMBL" id="ML977310">
    <property type="protein sequence ID" value="KAF2122875.1"/>
    <property type="molecule type" value="Genomic_DNA"/>
</dbReference>
<name>A0A6A5ZUW5_9PLEO</name>
<dbReference type="Proteomes" id="UP000799770">
    <property type="component" value="Unassembled WGS sequence"/>
</dbReference>
<sequence>MVYLRNPHSKQSPSEEALQSLLAVWGTTFQERFHSRPHRPISACHEEATLSVPYHGDVGKLSKNRYGDVGAIRRLPADAGFFGATNPNGTTAGGKISSYVESLWLEALVHVACSGSQSVVAFCGFAMASSENVSAELSQRKAEMKDNERRE</sequence>